<evidence type="ECO:0000313" key="4">
    <source>
        <dbReference type="Proteomes" id="UP001281614"/>
    </source>
</evidence>
<dbReference type="AlphaFoldDB" id="A0AAE0D8N1"/>
<sequence>MTGRTLSNSSDVSVASARSRSDDHCDLLMSGLNTPAQEKAGFDSLTLPSAPEIRSPRGKSHRFVSFTFPPLISTIYFPFFGPNF</sequence>
<dbReference type="EMBL" id="VYYT01000082">
    <property type="protein sequence ID" value="KAK2771307.1"/>
    <property type="molecule type" value="Genomic_DNA"/>
</dbReference>
<keyword evidence="2" id="KW-0472">Membrane</keyword>
<feature type="compositionally biased region" description="Low complexity" evidence="1">
    <location>
        <begin position="9"/>
        <end position="18"/>
    </location>
</feature>
<name>A0AAE0D8N1_COLKA</name>
<keyword evidence="4" id="KW-1185">Reference proteome</keyword>
<evidence type="ECO:0000313" key="3">
    <source>
        <dbReference type="EMBL" id="KAK2771307.1"/>
    </source>
</evidence>
<reference evidence="3" key="1">
    <citation type="submission" date="2023-02" db="EMBL/GenBank/DDBJ databases">
        <title>Colletotrichum kahawae CIFC_Que2 genome sequencing and assembly.</title>
        <authorList>
            <person name="Baroncelli R."/>
        </authorList>
    </citation>
    <scope>NUCLEOTIDE SEQUENCE</scope>
    <source>
        <strain evidence="3">CIFC_Que2</strain>
    </source>
</reference>
<organism evidence="3 4">
    <name type="scientific">Colletotrichum kahawae</name>
    <name type="common">Coffee berry disease fungus</name>
    <dbReference type="NCBI Taxonomy" id="34407"/>
    <lineage>
        <taxon>Eukaryota</taxon>
        <taxon>Fungi</taxon>
        <taxon>Dikarya</taxon>
        <taxon>Ascomycota</taxon>
        <taxon>Pezizomycotina</taxon>
        <taxon>Sordariomycetes</taxon>
        <taxon>Hypocreomycetidae</taxon>
        <taxon>Glomerellales</taxon>
        <taxon>Glomerellaceae</taxon>
        <taxon>Colletotrichum</taxon>
        <taxon>Colletotrichum gloeosporioides species complex</taxon>
    </lineage>
</organism>
<keyword evidence="2" id="KW-1133">Transmembrane helix</keyword>
<proteinExistence type="predicted"/>
<feature type="transmembrane region" description="Helical" evidence="2">
    <location>
        <begin position="63"/>
        <end position="81"/>
    </location>
</feature>
<dbReference type="Proteomes" id="UP001281614">
    <property type="component" value="Unassembled WGS sequence"/>
</dbReference>
<protein>
    <submittedName>
        <fullName evidence="3">Uncharacterized protein</fullName>
    </submittedName>
</protein>
<comment type="caution">
    <text evidence="3">The sequence shown here is derived from an EMBL/GenBank/DDBJ whole genome shotgun (WGS) entry which is preliminary data.</text>
</comment>
<evidence type="ECO:0000256" key="1">
    <source>
        <dbReference type="SAM" id="MobiDB-lite"/>
    </source>
</evidence>
<evidence type="ECO:0000256" key="2">
    <source>
        <dbReference type="SAM" id="Phobius"/>
    </source>
</evidence>
<feature type="region of interest" description="Disordered" evidence="1">
    <location>
        <begin position="1"/>
        <end position="29"/>
    </location>
</feature>
<keyword evidence="2" id="KW-0812">Transmembrane</keyword>
<accession>A0AAE0D8N1</accession>
<gene>
    <name evidence="3" type="ORF">CKAH01_14367</name>
</gene>